<keyword evidence="1" id="KW-0812">Transmembrane</keyword>
<feature type="domain" description="Ketopantoate reductase N-terminal" evidence="2">
    <location>
        <begin position="4"/>
        <end position="120"/>
    </location>
</feature>
<dbReference type="GO" id="GO:0008677">
    <property type="term" value="F:2-dehydropantoate 2-reductase activity"/>
    <property type="evidence" value="ECO:0007669"/>
    <property type="project" value="UniProtKB-EC"/>
</dbReference>
<dbReference type="EMBL" id="JACHHH010000008">
    <property type="protein sequence ID" value="MBB6041673.1"/>
    <property type="molecule type" value="Genomic_DNA"/>
</dbReference>
<protein>
    <submittedName>
        <fullName evidence="3">2-dehydropantoate 2-reductase</fullName>
        <ecNumber evidence="3">1.1.1.169</ecNumber>
    </submittedName>
</protein>
<proteinExistence type="predicted"/>
<comment type="caution">
    <text evidence="3">The sequence shown here is derived from an EMBL/GenBank/DDBJ whole genome shotgun (WGS) entry which is preliminary data.</text>
</comment>
<evidence type="ECO:0000259" key="2">
    <source>
        <dbReference type="Pfam" id="PF02558"/>
    </source>
</evidence>
<dbReference type="Proteomes" id="UP000522163">
    <property type="component" value="Unassembled WGS sequence"/>
</dbReference>
<dbReference type="InterPro" id="IPR013332">
    <property type="entry name" value="KPR_N"/>
</dbReference>
<sequence>MRLLIFGTGVIGSLYASLFAEAGFDTTVYARGARLETLKKKGLLYLKREKVKKANVSVLSELKDDDEYDFIFLTVRENQLYQALDELKTNNSKCIVTMTNSIDDYNAWKNICGEGKILPAFPGAGGSIKDDVLDATLTPKIIQPTTFAEISGMRTDRVRRLSLIFKQSSIPYQIVKDMQIWQLCHLAMVVPIADAYYEADNPLKAGYEHKIMHNTAKALKRNLQFVRKTCGKLSPWKMNIFLFVPLPILTFIMSFVYRSIFGEKFMYQHSINAPDEMRELHKKFYEYMENVINITEAESML</sequence>
<dbReference type="RefSeq" id="WP_183684261.1">
    <property type="nucleotide sequence ID" value="NZ_JACHHH010000008.1"/>
</dbReference>
<dbReference type="Pfam" id="PF02558">
    <property type="entry name" value="ApbA"/>
    <property type="match status" value="1"/>
</dbReference>
<evidence type="ECO:0000256" key="1">
    <source>
        <dbReference type="SAM" id="Phobius"/>
    </source>
</evidence>
<dbReference type="SUPFAM" id="SSF51735">
    <property type="entry name" value="NAD(P)-binding Rossmann-fold domains"/>
    <property type="match status" value="1"/>
</dbReference>
<keyword evidence="3" id="KW-0560">Oxidoreductase</keyword>
<evidence type="ECO:0000313" key="3">
    <source>
        <dbReference type="EMBL" id="MBB6041673.1"/>
    </source>
</evidence>
<dbReference type="Gene3D" id="3.40.50.720">
    <property type="entry name" value="NAD(P)-binding Rossmann-like Domain"/>
    <property type="match status" value="1"/>
</dbReference>
<keyword evidence="1" id="KW-0472">Membrane</keyword>
<name>A0A7W9W2M3_9FIRM</name>
<accession>A0A7W9W2M3</accession>
<dbReference type="AlphaFoldDB" id="A0A7W9W2M3"/>
<gene>
    <name evidence="3" type="ORF">HNQ46_001663</name>
</gene>
<evidence type="ECO:0000313" key="4">
    <source>
        <dbReference type="Proteomes" id="UP000522163"/>
    </source>
</evidence>
<reference evidence="3 4" key="1">
    <citation type="submission" date="2020-08" db="EMBL/GenBank/DDBJ databases">
        <title>Genomic Encyclopedia of Type Strains, Phase IV (KMG-IV): sequencing the most valuable type-strain genomes for metagenomic binning, comparative biology and taxonomic classification.</title>
        <authorList>
            <person name="Goeker M."/>
        </authorList>
    </citation>
    <scope>NUCLEOTIDE SEQUENCE [LARGE SCALE GENOMIC DNA]</scope>
    <source>
        <strain evidence="3 4">DSM 17245</strain>
    </source>
</reference>
<dbReference type="InterPro" id="IPR036291">
    <property type="entry name" value="NAD(P)-bd_dom_sf"/>
</dbReference>
<dbReference type="EC" id="1.1.1.169" evidence="3"/>
<dbReference type="GeneID" id="85015200"/>
<organism evidence="3 4">
    <name type="scientific">Oribacterium sinus</name>
    <dbReference type="NCBI Taxonomy" id="237576"/>
    <lineage>
        <taxon>Bacteria</taxon>
        <taxon>Bacillati</taxon>
        <taxon>Bacillota</taxon>
        <taxon>Clostridia</taxon>
        <taxon>Lachnospirales</taxon>
        <taxon>Lachnospiraceae</taxon>
        <taxon>Oribacterium</taxon>
    </lineage>
</organism>
<feature type="transmembrane region" description="Helical" evidence="1">
    <location>
        <begin position="236"/>
        <end position="257"/>
    </location>
</feature>
<keyword evidence="1" id="KW-1133">Transmembrane helix</keyword>